<protein>
    <recommendedName>
        <fullName evidence="2">ZP domain-containing protein</fullName>
    </recommendedName>
</protein>
<dbReference type="EMBL" id="JANEYF010004496">
    <property type="protein sequence ID" value="KAJ8931003.1"/>
    <property type="molecule type" value="Genomic_DNA"/>
</dbReference>
<sequence>MWAVRQGTGNANGAAAAAVYSEQNVETTETVFITSSSNVKYIEVPTSDDPLLTWMEVRKGKFPNVTKDLTSVTNVTVGDPITLFIFFKDNSNILYDIKVTDCWAYDNKEFLSSKRKLHLNGNKSYSKNKQLIKWRKGNSSREIPSFLYTSFTSFKFPDKDEIYLSCDIQASFIII</sequence>
<gene>
    <name evidence="3" type="ORF">NQ314_016146</name>
</gene>
<keyword evidence="1" id="KW-1015">Disulfide bond</keyword>
<proteinExistence type="predicted"/>
<name>A0AAV8WWY6_9CUCU</name>
<reference evidence="3" key="1">
    <citation type="journal article" date="2023" name="Insect Mol. Biol.">
        <title>Genome sequencing provides insights into the evolution of gene families encoding plant cell wall-degrading enzymes in longhorned beetles.</title>
        <authorList>
            <person name="Shin N.R."/>
            <person name="Okamura Y."/>
            <person name="Kirsch R."/>
            <person name="Pauchet Y."/>
        </authorList>
    </citation>
    <scope>NUCLEOTIDE SEQUENCE</scope>
    <source>
        <strain evidence="3">RBIC_L_NR</strain>
    </source>
</reference>
<dbReference type="InterPro" id="IPR001507">
    <property type="entry name" value="ZP_dom"/>
</dbReference>
<dbReference type="PANTHER" id="PTHR46560">
    <property type="entry name" value="CYPHER, ISOFORM B"/>
    <property type="match status" value="1"/>
</dbReference>
<dbReference type="InterPro" id="IPR055355">
    <property type="entry name" value="ZP-C"/>
</dbReference>
<evidence type="ECO:0000259" key="2">
    <source>
        <dbReference type="PROSITE" id="PS51034"/>
    </source>
</evidence>
<feature type="domain" description="ZP" evidence="2">
    <location>
        <begin position="1"/>
        <end position="175"/>
    </location>
</feature>
<comment type="caution">
    <text evidence="3">The sequence shown here is derived from an EMBL/GenBank/DDBJ whole genome shotgun (WGS) entry which is preliminary data.</text>
</comment>
<organism evidence="3 4">
    <name type="scientific">Rhamnusium bicolor</name>
    <dbReference type="NCBI Taxonomy" id="1586634"/>
    <lineage>
        <taxon>Eukaryota</taxon>
        <taxon>Metazoa</taxon>
        <taxon>Ecdysozoa</taxon>
        <taxon>Arthropoda</taxon>
        <taxon>Hexapoda</taxon>
        <taxon>Insecta</taxon>
        <taxon>Pterygota</taxon>
        <taxon>Neoptera</taxon>
        <taxon>Endopterygota</taxon>
        <taxon>Coleoptera</taxon>
        <taxon>Polyphaga</taxon>
        <taxon>Cucujiformia</taxon>
        <taxon>Chrysomeloidea</taxon>
        <taxon>Cerambycidae</taxon>
        <taxon>Lepturinae</taxon>
        <taxon>Rhagiini</taxon>
        <taxon>Rhamnusium</taxon>
    </lineage>
</organism>
<dbReference type="PROSITE" id="PS51034">
    <property type="entry name" value="ZP_2"/>
    <property type="match status" value="1"/>
</dbReference>
<dbReference type="PANTHER" id="PTHR46560:SF4">
    <property type="entry name" value="DUSKY"/>
    <property type="match status" value="1"/>
</dbReference>
<evidence type="ECO:0000313" key="3">
    <source>
        <dbReference type="EMBL" id="KAJ8931003.1"/>
    </source>
</evidence>
<dbReference type="InterPro" id="IPR042235">
    <property type="entry name" value="ZP-C_dom"/>
</dbReference>
<dbReference type="Pfam" id="PF00100">
    <property type="entry name" value="Zona_pellucida"/>
    <property type="match status" value="1"/>
</dbReference>
<evidence type="ECO:0000256" key="1">
    <source>
        <dbReference type="ARBA" id="ARBA00023157"/>
    </source>
</evidence>
<accession>A0AAV8WWY6</accession>
<evidence type="ECO:0000313" key="4">
    <source>
        <dbReference type="Proteomes" id="UP001162156"/>
    </source>
</evidence>
<dbReference type="AlphaFoldDB" id="A0AAV8WWY6"/>
<dbReference type="Gene3D" id="2.60.40.4100">
    <property type="entry name" value="Zona pellucida, ZP-C domain"/>
    <property type="match status" value="1"/>
</dbReference>
<dbReference type="Proteomes" id="UP001162156">
    <property type="component" value="Unassembled WGS sequence"/>
</dbReference>
<keyword evidence="4" id="KW-1185">Reference proteome</keyword>